<accession>A0ABC8RHY3</accession>
<dbReference type="Proteomes" id="UP001642360">
    <property type="component" value="Unassembled WGS sequence"/>
</dbReference>
<evidence type="ECO:0000256" key="1">
    <source>
        <dbReference type="SAM" id="MobiDB-lite"/>
    </source>
</evidence>
<feature type="compositionally biased region" description="Basic and acidic residues" evidence="1">
    <location>
        <begin position="16"/>
        <end position="25"/>
    </location>
</feature>
<dbReference type="EMBL" id="CAUOFW020001214">
    <property type="protein sequence ID" value="CAK9142288.1"/>
    <property type="molecule type" value="Genomic_DNA"/>
</dbReference>
<name>A0ABC8RHY3_9AQUA</name>
<evidence type="ECO:0000313" key="3">
    <source>
        <dbReference type="Proteomes" id="UP001642360"/>
    </source>
</evidence>
<comment type="caution">
    <text evidence="2">The sequence shown here is derived from an EMBL/GenBank/DDBJ whole genome shotgun (WGS) entry which is preliminary data.</text>
</comment>
<sequence length="97" mass="11159">MEQRQKVLSLRGRVNSSEEGRRGHQVDLVKSKAKISSLEYENKSLADRMLVMSKKNLESKCVKQDKDFRESTEFSNRLSQCNAKFERMLSMGKSVGD</sequence>
<feature type="region of interest" description="Disordered" evidence="1">
    <location>
        <begin position="1"/>
        <end position="25"/>
    </location>
</feature>
<protein>
    <submittedName>
        <fullName evidence="2">Uncharacterized protein</fullName>
    </submittedName>
</protein>
<organism evidence="2 3">
    <name type="scientific">Ilex paraguariensis</name>
    <name type="common">yerba mate</name>
    <dbReference type="NCBI Taxonomy" id="185542"/>
    <lineage>
        <taxon>Eukaryota</taxon>
        <taxon>Viridiplantae</taxon>
        <taxon>Streptophyta</taxon>
        <taxon>Embryophyta</taxon>
        <taxon>Tracheophyta</taxon>
        <taxon>Spermatophyta</taxon>
        <taxon>Magnoliopsida</taxon>
        <taxon>eudicotyledons</taxon>
        <taxon>Gunneridae</taxon>
        <taxon>Pentapetalae</taxon>
        <taxon>asterids</taxon>
        <taxon>campanulids</taxon>
        <taxon>Aquifoliales</taxon>
        <taxon>Aquifoliaceae</taxon>
        <taxon>Ilex</taxon>
    </lineage>
</organism>
<gene>
    <name evidence="2" type="ORF">ILEXP_LOCUS9954</name>
</gene>
<keyword evidence="3" id="KW-1185">Reference proteome</keyword>
<dbReference type="AlphaFoldDB" id="A0ABC8RHY3"/>
<evidence type="ECO:0000313" key="2">
    <source>
        <dbReference type="EMBL" id="CAK9142288.1"/>
    </source>
</evidence>
<reference evidence="2 3" key="1">
    <citation type="submission" date="2024-02" db="EMBL/GenBank/DDBJ databases">
        <authorList>
            <person name="Vignale AGUSTIN F."/>
            <person name="Sosa J E."/>
            <person name="Modenutti C."/>
        </authorList>
    </citation>
    <scope>NUCLEOTIDE SEQUENCE [LARGE SCALE GENOMIC DNA]</scope>
</reference>
<proteinExistence type="predicted"/>